<feature type="region of interest" description="Disordered" evidence="1">
    <location>
        <begin position="70"/>
        <end position="97"/>
    </location>
</feature>
<protein>
    <submittedName>
        <fullName evidence="2">Uncharacterized protein</fullName>
    </submittedName>
</protein>
<name>A0A0A9GXV8_ARUDO</name>
<accession>A0A0A9GXV8</accession>
<reference evidence="2" key="2">
    <citation type="journal article" date="2015" name="Data Brief">
        <title>Shoot transcriptome of the giant reed, Arundo donax.</title>
        <authorList>
            <person name="Barrero R.A."/>
            <person name="Guerrero F.D."/>
            <person name="Moolhuijzen P."/>
            <person name="Goolsby J.A."/>
            <person name="Tidwell J."/>
            <person name="Bellgard S.E."/>
            <person name="Bellgard M.I."/>
        </authorList>
    </citation>
    <scope>NUCLEOTIDE SEQUENCE</scope>
    <source>
        <tissue evidence="2">Shoot tissue taken approximately 20 cm above the soil surface</tissue>
    </source>
</reference>
<proteinExistence type="predicted"/>
<organism evidence="2">
    <name type="scientific">Arundo donax</name>
    <name type="common">Giant reed</name>
    <name type="synonym">Donax arundinaceus</name>
    <dbReference type="NCBI Taxonomy" id="35708"/>
    <lineage>
        <taxon>Eukaryota</taxon>
        <taxon>Viridiplantae</taxon>
        <taxon>Streptophyta</taxon>
        <taxon>Embryophyta</taxon>
        <taxon>Tracheophyta</taxon>
        <taxon>Spermatophyta</taxon>
        <taxon>Magnoliopsida</taxon>
        <taxon>Liliopsida</taxon>
        <taxon>Poales</taxon>
        <taxon>Poaceae</taxon>
        <taxon>PACMAD clade</taxon>
        <taxon>Arundinoideae</taxon>
        <taxon>Arundineae</taxon>
        <taxon>Arundo</taxon>
    </lineage>
</organism>
<evidence type="ECO:0000313" key="2">
    <source>
        <dbReference type="EMBL" id="JAE27421.1"/>
    </source>
</evidence>
<reference evidence="2" key="1">
    <citation type="submission" date="2014-09" db="EMBL/GenBank/DDBJ databases">
        <authorList>
            <person name="Magalhaes I.L.F."/>
            <person name="Oliveira U."/>
            <person name="Santos F.R."/>
            <person name="Vidigal T.H.D.A."/>
            <person name="Brescovit A.D."/>
            <person name="Santos A.J."/>
        </authorList>
    </citation>
    <scope>NUCLEOTIDE SEQUENCE</scope>
    <source>
        <tissue evidence="2">Shoot tissue taken approximately 20 cm above the soil surface</tissue>
    </source>
</reference>
<dbReference type="AlphaFoldDB" id="A0A0A9GXV8"/>
<sequence length="97" mass="10806">MLEARSQGGCQEHSPGEQRIVCDRGQHFSHRCNNSCSDTLRRSQYSLCICSFKRGSCDCWHHQEANLLRIGSDQAGQGRDRGRGQGEAQDGLRPSSI</sequence>
<dbReference type="EMBL" id="GBRH01170475">
    <property type="protein sequence ID" value="JAE27421.1"/>
    <property type="molecule type" value="Transcribed_RNA"/>
</dbReference>
<evidence type="ECO:0000256" key="1">
    <source>
        <dbReference type="SAM" id="MobiDB-lite"/>
    </source>
</evidence>